<evidence type="ECO:0000313" key="4">
    <source>
        <dbReference type="Proteomes" id="UP000193920"/>
    </source>
</evidence>
<organism evidence="3 4">
    <name type="scientific">Neocallimastix californiae</name>
    <dbReference type="NCBI Taxonomy" id="1754190"/>
    <lineage>
        <taxon>Eukaryota</taxon>
        <taxon>Fungi</taxon>
        <taxon>Fungi incertae sedis</taxon>
        <taxon>Chytridiomycota</taxon>
        <taxon>Chytridiomycota incertae sedis</taxon>
        <taxon>Neocallimastigomycetes</taxon>
        <taxon>Neocallimastigales</taxon>
        <taxon>Neocallimastigaceae</taxon>
        <taxon>Neocallimastix</taxon>
    </lineage>
</organism>
<feature type="compositionally biased region" description="Low complexity" evidence="1">
    <location>
        <begin position="414"/>
        <end position="423"/>
    </location>
</feature>
<sequence>MVFIQDILTFVNKVQPSSYEMEKKESFDDFIPNNQCLEKMYRRLELEKNISGLGLSLVVPLSHLDDEDLYYQEGNKKKNKFATRDLVGGKEKEWYEPFQDQLYTYVASSPITSIHVATGTTIYLLKTFGLIDCNKLLYHSSKTFFPRFQLHRAITNNFVLGQSLFEVGRHIYNLVTYGGKLEKYINGKGDTIRDKKVYIQGVQRLKEDGSLKTNKEWLLTDNKYLRMNAQMIGIIIATDYFTSGMGLFTRKSKPYSVLGCLEIALSFMYSLIEDESNSQFMGMFTVPPFFAPIIVGFTSGSSFSTILKGLIIGGCMASYMDIRRGDGEKVTQYLSRTSSDFWELRHLLVKTMKKVPVLNTVITEIEYSLARYDVYIGEVKRVLFQDPGEILNLAENIKERLEKLENEKNQIKKSSAPSSTTPSSQPPPPPSAVPDNDIIKTEISISNDKKKE</sequence>
<evidence type="ECO:0000256" key="1">
    <source>
        <dbReference type="SAM" id="MobiDB-lite"/>
    </source>
</evidence>
<protein>
    <submittedName>
        <fullName evidence="3">Uncharacterized protein</fullName>
    </submittedName>
</protein>
<keyword evidence="2" id="KW-0812">Transmembrane</keyword>
<feature type="transmembrane region" description="Helical" evidence="2">
    <location>
        <begin position="255"/>
        <end position="272"/>
    </location>
</feature>
<dbReference type="OrthoDB" id="2158060at2759"/>
<feature type="transmembrane region" description="Helical" evidence="2">
    <location>
        <begin position="292"/>
        <end position="319"/>
    </location>
</feature>
<keyword evidence="4" id="KW-1185">Reference proteome</keyword>
<keyword evidence="2" id="KW-0472">Membrane</keyword>
<proteinExistence type="predicted"/>
<feature type="region of interest" description="Disordered" evidence="1">
    <location>
        <begin position="405"/>
        <end position="452"/>
    </location>
</feature>
<accession>A0A1Y2C6N6</accession>
<name>A0A1Y2C6N6_9FUNG</name>
<dbReference type="Proteomes" id="UP000193920">
    <property type="component" value="Unassembled WGS sequence"/>
</dbReference>
<dbReference type="STRING" id="1754190.A0A1Y2C6N6"/>
<evidence type="ECO:0000313" key="3">
    <source>
        <dbReference type="EMBL" id="ORY42699.1"/>
    </source>
</evidence>
<gene>
    <name evidence="3" type="ORF">LY90DRAFT_671870</name>
</gene>
<dbReference type="AlphaFoldDB" id="A0A1Y2C6N6"/>
<comment type="caution">
    <text evidence="3">The sequence shown here is derived from an EMBL/GenBank/DDBJ whole genome shotgun (WGS) entry which is preliminary data.</text>
</comment>
<dbReference type="EMBL" id="MCOG01000119">
    <property type="protein sequence ID" value="ORY42699.1"/>
    <property type="molecule type" value="Genomic_DNA"/>
</dbReference>
<evidence type="ECO:0000256" key="2">
    <source>
        <dbReference type="SAM" id="Phobius"/>
    </source>
</evidence>
<reference evidence="3 4" key="1">
    <citation type="submission" date="2016-08" db="EMBL/GenBank/DDBJ databases">
        <title>A Parts List for Fungal Cellulosomes Revealed by Comparative Genomics.</title>
        <authorList>
            <consortium name="DOE Joint Genome Institute"/>
            <person name="Haitjema C.H."/>
            <person name="Gilmore S.P."/>
            <person name="Henske J.K."/>
            <person name="Solomon K.V."/>
            <person name="De Groot R."/>
            <person name="Kuo A."/>
            <person name="Mondo S.J."/>
            <person name="Salamov A.A."/>
            <person name="Labutti K."/>
            <person name="Zhao Z."/>
            <person name="Chiniquy J."/>
            <person name="Barry K."/>
            <person name="Brewer H.M."/>
            <person name="Purvine S.O."/>
            <person name="Wright A.T."/>
            <person name="Boxma B."/>
            <person name="Van Alen T."/>
            <person name="Hackstein J.H."/>
            <person name="Baker S.E."/>
            <person name="Grigoriev I.V."/>
            <person name="O'Malley M.A."/>
        </authorList>
    </citation>
    <scope>NUCLEOTIDE SEQUENCE [LARGE SCALE GENOMIC DNA]</scope>
    <source>
        <strain evidence="3 4">G1</strain>
    </source>
</reference>
<keyword evidence="2" id="KW-1133">Transmembrane helix</keyword>
<feature type="transmembrane region" description="Helical" evidence="2">
    <location>
        <begin position="229"/>
        <end position="248"/>
    </location>
</feature>